<dbReference type="AlphaFoldDB" id="A0A4Y2P557"/>
<organism evidence="1 2">
    <name type="scientific">Araneus ventricosus</name>
    <name type="common">Orbweaver spider</name>
    <name type="synonym">Epeira ventricosa</name>
    <dbReference type="NCBI Taxonomy" id="182803"/>
    <lineage>
        <taxon>Eukaryota</taxon>
        <taxon>Metazoa</taxon>
        <taxon>Ecdysozoa</taxon>
        <taxon>Arthropoda</taxon>
        <taxon>Chelicerata</taxon>
        <taxon>Arachnida</taxon>
        <taxon>Araneae</taxon>
        <taxon>Araneomorphae</taxon>
        <taxon>Entelegynae</taxon>
        <taxon>Araneoidea</taxon>
        <taxon>Araneidae</taxon>
        <taxon>Araneus</taxon>
    </lineage>
</organism>
<comment type="caution">
    <text evidence="1">The sequence shown here is derived from an EMBL/GenBank/DDBJ whole genome shotgun (WGS) entry which is preliminary data.</text>
</comment>
<evidence type="ECO:0000313" key="1">
    <source>
        <dbReference type="EMBL" id="GBN46183.1"/>
    </source>
</evidence>
<evidence type="ECO:0000313" key="2">
    <source>
        <dbReference type="Proteomes" id="UP000499080"/>
    </source>
</evidence>
<dbReference type="Proteomes" id="UP000499080">
    <property type="component" value="Unassembled WGS sequence"/>
</dbReference>
<sequence length="93" mass="10452">MRLHPGFWAAAKCTKTRTGVVSANQMSRKKTVPFLKGLRRSLMSGRTIYFTVLLFVVDPVRNARNPAKNPTWQCCWGEQSRTEDLIGGVNARA</sequence>
<accession>A0A4Y2P557</accession>
<reference evidence="1 2" key="1">
    <citation type="journal article" date="2019" name="Sci. Rep.">
        <title>Orb-weaving spider Araneus ventricosus genome elucidates the spidroin gene catalogue.</title>
        <authorList>
            <person name="Kono N."/>
            <person name="Nakamura H."/>
            <person name="Ohtoshi R."/>
            <person name="Moran D.A.P."/>
            <person name="Shinohara A."/>
            <person name="Yoshida Y."/>
            <person name="Fujiwara M."/>
            <person name="Mori M."/>
            <person name="Tomita M."/>
            <person name="Arakawa K."/>
        </authorList>
    </citation>
    <scope>NUCLEOTIDE SEQUENCE [LARGE SCALE GENOMIC DNA]</scope>
</reference>
<proteinExistence type="predicted"/>
<name>A0A4Y2P557_ARAVE</name>
<protein>
    <submittedName>
        <fullName evidence="1">Uncharacterized protein</fullName>
    </submittedName>
</protein>
<keyword evidence="2" id="KW-1185">Reference proteome</keyword>
<dbReference type="EMBL" id="BGPR01010442">
    <property type="protein sequence ID" value="GBN46183.1"/>
    <property type="molecule type" value="Genomic_DNA"/>
</dbReference>
<gene>
    <name evidence="1" type="ORF">AVEN_77310_1</name>
</gene>